<dbReference type="GO" id="GO:0005975">
    <property type="term" value="P:carbohydrate metabolic process"/>
    <property type="evidence" value="ECO:0007669"/>
    <property type="project" value="InterPro"/>
</dbReference>
<dbReference type="AlphaFoldDB" id="A0A9P7BA27"/>
<proteinExistence type="predicted"/>
<reference evidence="2 3" key="1">
    <citation type="submission" date="2020-11" db="EMBL/GenBank/DDBJ databases">
        <title>Kefir isolates.</title>
        <authorList>
            <person name="Marcisauskas S."/>
            <person name="Kim Y."/>
            <person name="Blasche S."/>
        </authorList>
    </citation>
    <scope>NUCLEOTIDE SEQUENCE [LARGE SCALE GENOMIC DNA]</scope>
    <source>
        <strain evidence="2 3">OG2</strain>
    </source>
</reference>
<organism evidence="2 3">
    <name type="scientific">Maudiozyma exigua</name>
    <name type="common">Yeast</name>
    <name type="synonym">Kazachstania exigua</name>
    <dbReference type="NCBI Taxonomy" id="34358"/>
    <lineage>
        <taxon>Eukaryota</taxon>
        <taxon>Fungi</taxon>
        <taxon>Dikarya</taxon>
        <taxon>Ascomycota</taxon>
        <taxon>Saccharomycotina</taxon>
        <taxon>Saccharomycetes</taxon>
        <taxon>Saccharomycetales</taxon>
        <taxon>Saccharomycetaceae</taxon>
        <taxon>Maudiozyma</taxon>
    </lineage>
</organism>
<evidence type="ECO:0000313" key="3">
    <source>
        <dbReference type="Proteomes" id="UP000750334"/>
    </source>
</evidence>
<feature type="domain" description="GH18" evidence="1">
    <location>
        <begin position="3"/>
        <end position="62"/>
    </location>
</feature>
<accession>A0A9P7BA27</accession>
<dbReference type="InterPro" id="IPR001223">
    <property type="entry name" value="Glyco_hydro18_cat"/>
</dbReference>
<dbReference type="Pfam" id="PF00704">
    <property type="entry name" value="Glyco_hydro_18"/>
    <property type="match status" value="1"/>
</dbReference>
<dbReference type="Gene3D" id="3.10.50.10">
    <property type="match status" value="1"/>
</dbReference>
<dbReference type="Proteomes" id="UP000750334">
    <property type="component" value="Unassembled WGS sequence"/>
</dbReference>
<dbReference type="OrthoDB" id="76388at2759"/>
<dbReference type="SUPFAM" id="SSF51445">
    <property type="entry name" value="(Trans)glycosidases"/>
    <property type="match status" value="1"/>
</dbReference>
<gene>
    <name evidence="2" type="primary">CTS1_2</name>
    <name evidence="2" type="ORF">C6P45_000214</name>
</gene>
<comment type="caution">
    <text evidence="2">The sequence shown here is derived from an EMBL/GenBank/DDBJ whole genome shotgun (WGS) entry which is preliminary data.</text>
</comment>
<dbReference type="SUPFAM" id="SSF54556">
    <property type="entry name" value="Chitinase insertion domain"/>
    <property type="match status" value="1"/>
</dbReference>
<evidence type="ECO:0000259" key="1">
    <source>
        <dbReference type="Pfam" id="PF00704"/>
    </source>
</evidence>
<dbReference type="InterPro" id="IPR029070">
    <property type="entry name" value="Chitinase_insertion_sf"/>
</dbReference>
<dbReference type="InterPro" id="IPR017853">
    <property type="entry name" value="GH"/>
</dbReference>
<dbReference type="Gene3D" id="3.20.20.80">
    <property type="entry name" value="Glycosidases"/>
    <property type="match status" value="1"/>
</dbReference>
<sequence>MWQYNDLPINGTTEEFDPIYGSAYCFDRRNKTFVGYDNYQSVQMKSEYAWRNDLAGLFMWESLGDRGITKKESLMEVFVKDIRYQLKPTWSIFAEQKMIEYYVSKYPTDGYLTKYLQYLLQHLNSEGQLI</sequence>
<name>A0A9P7BA27_MAUEX</name>
<protein>
    <submittedName>
        <fullName evidence="2">Endochitinase 1</fullName>
    </submittedName>
</protein>
<dbReference type="EMBL" id="PUHR01000103">
    <property type="protein sequence ID" value="KAG0666560.1"/>
    <property type="molecule type" value="Genomic_DNA"/>
</dbReference>
<keyword evidence="3" id="KW-1185">Reference proteome</keyword>
<evidence type="ECO:0000313" key="2">
    <source>
        <dbReference type="EMBL" id="KAG0666560.1"/>
    </source>
</evidence>